<evidence type="ECO:0000313" key="2">
    <source>
        <dbReference type="EMBL" id="PVH62540.1"/>
    </source>
</evidence>
<accession>A0A2T8KK38</accession>
<dbReference type="Proteomes" id="UP000243499">
    <property type="component" value="Chromosome 3"/>
</dbReference>
<dbReference type="Gramene" id="PVH62540">
    <property type="protein sequence ID" value="PVH62540"/>
    <property type="gene ID" value="PAHAL_3G318500"/>
</dbReference>
<protein>
    <submittedName>
        <fullName evidence="2">Uncharacterized protein</fullName>
    </submittedName>
</protein>
<name>A0A2T8KK38_9POAL</name>
<evidence type="ECO:0000256" key="1">
    <source>
        <dbReference type="SAM" id="MobiDB-lite"/>
    </source>
</evidence>
<gene>
    <name evidence="2" type="ORF">PAHAL_3G318500</name>
</gene>
<feature type="region of interest" description="Disordered" evidence="1">
    <location>
        <begin position="20"/>
        <end position="49"/>
    </location>
</feature>
<organism evidence="2">
    <name type="scientific">Panicum hallii</name>
    <dbReference type="NCBI Taxonomy" id="206008"/>
    <lineage>
        <taxon>Eukaryota</taxon>
        <taxon>Viridiplantae</taxon>
        <taxon>Streptophyta</taxon>
        <taxon>Embryophyta</taxon>
        <taxon>Tracheophyta</taxon>
        <taxon>Spermatophyta</taxon>
        <taxon>Magnoliopsida</taxon>
        <taxon>Liliopsida</taxon>
        <taxon>Poales</taxon>
        <taxon>Poaceae</taxon>
        <taxon>PACMAD clade</taxon>
        <taxon>Panicoideae</taxon>
        <taxon>Panicodae</taxon>
        <taxon>Paniceae</taxon>
        <taxon>Panicinae</taxon>
        <taxon>Panicum</taxon>
        <taxon>Panicum sect. Panicum</taxon>
    </lineage>
</organism>
<dbReference type="AlphaFoldDB" id="A0A2T8KK38"/>
<dbReference type="EMBL" id="CM008048">
    <property type="protein sequence ID" value="PVH62540.1"/>
    <property type="molecule type" value="Genomic_DNA"/>
</dbReference>
<proteinExistence type="predicted"/>
<sequence>MHLTAQNFEATSSELDLALASPHRCSGTPTFDPTRGDEDLFLGPSRTSM</sequence>
<reference evidence="2" key="1">
    <citation type="submission" date="2018-04" db="EMBL/GenBank/DDBJ databases">
        <title>WGS assembly of Panicum hallii.</title>
        <authorList>
            <person name="Lovell J."/>
            <person name="Jenkins J."/>
            <person name="Lowry D."/>
            <person name="Mamidi S."/>
            <person name="Sreedasyam A."/>
            <person name="Weng X."/>
            <person name="Barry K."/>
            <person name="Bonette J."/>
            <person name="Campitelli B."/>
            <person name="Daum C."/>
            <person name="Gordon S."/>
            <person name="Gould B."/>
            <person name="Lipzen A."/>
            <person name="Macqueen A."/>
            <person name="Palacio-Mejia J."/>
            <person name="Plott C."/>
            <person name="Shakirov E."/>
            <person name="Shu S."/>
            <person name="Yoshinaga Y."/>
            <person name="Zane M."/>
            <person name="Rokhsar D."/>
            <person name="Grimwood J."/>
            <person name="Schmutz J."/>
            <person name="Juenger T."/>
        </authorList>
    </citation>
    <scope>NUCLEOTIDE SEQUENCE [LARGE SCALE GENOMIC DNA]</scope>
    <source>
        <strain evidence="2">FIL2</strain>
    </source>
</reference>